<proteinExistence type="predicted"/>
<dbReference type="EMBL" id="BAAAKW010000009">
    <property type="protein sequence ID" value="GAA1208145.1"/>
    <property type="molecule type" value="Genomic_DNA"/>
</dbReference>
<sequence length="105" mass="11717">MQIKQCRLCPANWGELATSALCVNACADGWQWRWPQAMKRREIMVHSILHHDIMRRLIGKLSPVYAIVGCVTGQLVLGETARQCSFSLGLPPINHFECAGLAARD</sequence>
<evidence type="ECO:0000313" key="2">
    <source>
        <dbReference type="Proteomes" id="UP001500943"/>
    </source>
</evidence>
<gene>
    <name evidence="1" type="ORF">GCM10009655_04190</name>
</gene>
<comment type="caution">
    <text evidence="1">The sequence shown here is derived from an EMBL/GenBank/DDBJ whole genome shotgun (WGS) entry which is preliminary data.</text>
</comment>
<keyword evidence="2" id="KW-1185">Reference proteome</keyword>
<accession>A0ABN1VEP9</accession>
<reference evidence="1 2" key="1">
    <citation type="journal article" date="2019" name="Int. J. Syst. Evol. Microbiol.">
        <title>The Global Catalogue of Microorganisms (GCM) 10K type strain sequencing project: providing services to taxonomists for standard genome sequencing and annotation.</title>
        <authorList>
            <consortium name="The Broad Institute Genomics Platform"/>
            <consortium name="The Broad Institute Genome Sequencing Center for Infectious Disease"/>
            <person name="Wu L."/>
            <person name="Ma J."/>
        </authorList>
    </citation>
    <scope>NUCLEOTIDE SEQUENCE [LARGE SCALE GENOMIC DNA]</scope>
    <source>
        <strain evidence="1 2">JCM 12762</strain>
    </source>
</reference>
<protein>
    <submittedName>
        <fullName evidence="1">Uncharacterized protein</fullName>
    </submittedName>
</protein>
<organism evidence="1 2">
    <name type="scientific">Rhodoglobus aureus</name>
    <dbReference type="NCBI Taxonomy" id="191497"/>
    <lineage>
        <taxon>Bacteria</taxon>
        <taxon>Bacillati</taxon>
        <taxon>Actinomycetota</taxon>
        <taxon>Actinomycetes</taxon>
        <taxon>Micrococcales</taxon>
        <taxon>Microbacteriaceae</taxon>
        <taxon>Rhodoglobus</taxon>
    </lineage>
</organism>
<evidence type="ECO:0000313" key="1">
    <source>
        <dbReference type="EMBL" id="GAA1208145.1"/>
    </source>
</evidence>
<dbReference type="Proteomes" id="UP001500943">
    <property type="component" value="Unassembled WGS sequence"/>
</dbReference>
<name>A0ABN1VEP9_9MICO</name>